<dbReference type="PANTHER" id="PTHR34309">
    <property type="entry name" value="SLR1406 PROTEIN"/>
    <property type="match status" value="1"/>
</dbReference>
<name>A0ABV5GN53_9FLAO</name>
<dbReference type="RefSeq" id="WP_236455391.1">
    <property type="nucleotide sequence ID" value="NZ_CBCSGE010000022.1"/>
</dbReference>
<dbReference type="SUPFAM" id="SSF143744">
    <property type="entry name" value="GlcG-like"/>
    <property type="match status" value="1"/>
</dbReference>
<evidence type="ECO:0000313" key="2">
    <source>
        <dbReference type="Proteomes" id="UP001589607"/>
    </source>
</evidence>
<dbReference type="InterPro" id="IPR038084">
    <property type="entry name" value="PduO/GlcC-like_sf"/>
</dbReference>
<dbReference type="Proteomes" id="UP001589607">
    <property type="component" value="Unassembled WGS sequence"/>
</dbReference>
<gene>
    <name evidence="1" type="ORF">ACFFVF_07190</name>
</gene>
<comment type="caution">
    <text evidence="1">The sequence shown here is derived from an EMBL/GenBank/DDBJ whole genome shotgun (WGS) entry which is preliminary data.</text>
</comment>
<dbReference type="EMBL" id="JBHMEY010000015">
    <property type="protein sequence ID" value="MFB9096295.1"/>
    <property type="molecule type" value="Genomic_DNA"/>
</dbReference>
<dbReference type="InterPro" id="IPR052517">
    <property type="entry name" value="GlcG_carb_metab_protein"/>
</dbReference>
<proteinExistence type="predicted"/>
<accession>A0ABV5GN53</accession>
<dbReference type="Gene3D" id="3.30.450.150">
    <property type="entry name" value="Haem-degrading domain"/>
    <property type="match status" value="1"/>
</dbReference>
<dbReference type="Pfam" id="PF03928">
    <property type="entry name" value="HbpS-like"/>
    <property type="match status" value="1"/>
</dbReference>
<dbReference type="PANTHER" id="PTHR34309:SF1">
    <property type="entry name" value="PROTEIN GLCG"/>
    <property type="match status" value="1"/>
</dbReference>
<reference evidence="1 2" key="1">
    <citation type="submission" date="2024-09" db="EMBL/GenBank/DDBJ databases">
        <authorList>
            <person name="Sun Q."/>
            <person name="Mori K."/>
        </authorList>
    </citation>
    <scope>NUCLEOTIDE SEQUENCE [LARGE SCALE GENOMIC DNA]</scope>
    <source>
        <strain evidence="1 2">CECT 7955</strain>
    </source>
</reference>
<sequence>MKNLLLLIAIIPFITNAQKNPNLKEVATYEKNYIKSVENLTLDAAYLLTDKALKKANEINKNVSIAILDASGNIILMIRGDGVGIHNTEAARRKAFTALSTKTSTLELLQKANNNPLINNLNTLPELLLLSGGLPIWYKGNVVGSIGVAGGGNPENDDLIAKAATIYENGITTSK</sequence>
<organism evidence="1 2">
    <name type="scientific">Flavobacterium jumunjinense</name>
    <dbReference type="NCBI Taxonomy" id="998845"/>
    <lineage>
        <taxon>Bacteria</taxon>
        <taxon>Pseudomonadati</taxon>
        <taxon>Bacteroidota</taxon>
        <taxon>Flavobacteriia</taxon>
        <taxon>Flavobacteriales</taxon>
        <taxon>Flavobacteriaceae</taxon>
        <taxon>Flavobacterium</taxon>
    </lineage>
</organism>
<protein>
    <submittedName>
        <fullName evidence="1">Heme-binding protein</fullName>
    </submittedName>
</protein>
<dbReference type="InterPro" id="IPR005624">
    <property type="entry name" value="PduO/GlcC-like"/>
</dbReference>
<keyword evidence="2" id="KW-1185">Reference proteome</keyword>
<evidence type="ECO:0000313" key="1">
    <source>
        <dbReference type="EMBL" id="MFB9096295.1"/>
    </source>
</evidence>